<sequence length="140" mass="15947">MNLDPSVHTSETILAVIPGANEHERLVVATRFIEVVERLKLHSEIETASERDNDDRPFCEQLSSVQSQPIVLRQETFSEAVGWFAQSCVEMSRDQWEMMRRTLVPETTPAIRRKRSVRRPAMDADTPSVLPFQPTRAVSA</sequence>
<reference evidence="2" key="1">
    <citation type="submission" date="2021-11" db="EMBL/GenBank/DDBJ databases">
        <title>Genome sequence.</title>
        <authorList>
            <person name="Sun Q."/>
        </authorList>
    </citation>
    <scope>NUCLEOTIDE SEQUENCE</scope>
    <source>
        <strain evidence="2">JC740</strain>
    </source>
</reference>
<comment type="caution">
    <text evidence="2">The sequence shown here is derived from an EMBL/GenBank/DDBJ whole genome shotgun (WGS) entry which is preliminary data.</text>
</comment>
<evidence type="ECO:0000313" key="2">
    <source>
        <dbReference type="EMBL" id="MCC9640643.1"/>
    </source>
</evidence>
<name>A0ABS8NAN0_9BACT</name>
<accession>A0ABS8NAN0</accession>
<keyword evidence="3" id="KW-1185">Reference proteome</keyword>
<organism evidence="2 3">
    <name type="scientific">Rhodopirellula halodulae</name>
    <dbReference type="NCBI Taxonomy" id="2894198"/>
    <lineage>
        <taxon>Bacteria</taxon>
        <taxon>Pseudomonadati</taxon>
        <taxon>Planctomycetota</taxon>
        <taxon>Planctomycetia</taxon>
        <taxon>Pirellulales</taxon>
        <taxon>Pirellulaceae</taxon>
        <taxon>Rhodopirellula</taxon>
    </lineage>
</organism>
<evidence type="ECO:0000256" key="1">
    <source>
        <dbReference type="SAM" id="MobiDB-lite"/>
    </source>
</evidence>
<feature type="region of interest" description="Disordered" evidence="1">
    <location>
        <begin position="115"/>
        <end position="140"/>
    </location>
</feature>
<protein>
    <submittedName>
        <fullName evidence="2">Uncharacterized protein</fullName>
    </submittedName>
</protein>
<dbReference type="Proteomes" id="UP001430306">
    <property type="component" value="Unassembled WGS sequence"/>
</dbReference>
<proteinExistence type="predicted"/>
<evidence type="ECO:0000313" key="3">
    <source>
        <dbReference type="Proteomes" id="UP001430306"/>
    </source>
</evidence>
<gene>
    <name evidence="2" type="ORF">LOC71_00030</name>
</gene>
<dbReference type="EMBL" id="JAJKFW010000001">
    <property type="protein sequence ID" value="MCC9640643.1"/>
    <property type="molecule type" value="Genomic_DNA"/>
</dbReference>